<dbReference type="KEGG" id="mgi:Mflv_5102"/>
<gene>
    <name evidence="2" type="ordered locus">Mflv_5102</name>
</gene>
<comment type="similarity">
    <text evidence="1">Belongs to the ROK (NagC/XylR) family.</text>
</comment>
<keyword evidence="2" id="KW-0418">Kinase</keyword>
<dbReference type="GO" id="GO:0004340">
    <property type="term" value="F:glucokinase activity"/>
    <property type="evidence" value="ECO:0007669"/>
    <property type="project" value="UniProtKB-EC"/>
</dbReference>
<dbReference type="STRING" id="350054.Mflv_5102"/>
<proteinExistence type="inferred from homology"/>
<dbReference type="PANTHER" id="PTHR18964:SF169">
    <property type="entry name" value="N-ACETYLMANNOSAMINE KINASE"/>
    <property type="match status" value="1"/>
</dbReference>
<reference evidence="2" key="2">
    <citation type="journal article" date="2013" name="PLoS ONE">
        <title>A Gene Expression Study of the Activities of Aromatic Ring-Cleavage Dioxygenases in Mycobacterium gilvum PYR-GCK to Changes in Salinity and pH during Pyrene Degradation.</title>
        <authorList>
            <person name="Badejo A.C."/>
            <person name="Badejo A.O."/>
            <person name="Shin K.H."/>
            <person name="Chai Y.G."/>
        </authorList>
    </citation>
    <scope>NUCLEOTIDE SEQUENCE [LARGE SCALE GENOMIC DNA]</scope>
    <source>
        <strain evidence="2">PYR-GCK</strain>
    </source>
</reference>
<dbReference type="SUPFAM" id="SSF53067">
    <property type="entry name" value="Actin-like ATPase domain"/>
    <property type="match status" value="1"/>
</dbReference>
<protein>
    <submittedName>
        <fullName evidence="2">Glucokinase</fullName>
        <ecNumber evidence="2">2.7.1.2</ecNumber>
    </submittedName>
</protein>
<dbReference type="InterPro" id="IPR000600">
    <property type="entry name" value="ROK"/>
</dbReference>
<evidence type="ECO:0000256" key="1">
    <source>
        <dbReference type="ARBA" id="ARBA00006479"/>
    </source>
</evidence>
<dbReference type="AlphaFoldDB" id="A4T1N6"/>
<dbReference type="PANTHER" id="PTHR18964">
    <property type="entry name" value="ROK (REPRESSOR, ORF, KINASE) FAMILY"/>
    <property type="match status" value="1"/>
</dbReference>
<name>A4T1N6_MYCGI</name>
<dbReference type="Gene3D" id="3.30.420.40">
    <property type="match status" value="2"/>
</dbReference>
<dbReference type="EC" id="2.7.1.2" evidence="2"/>
<dbReference type="eggNOG" id="COG1940">
    <property type="taxonomic scope" value="Bacteria"/>
</dbReference>
<dbReference type="HOGENOM" id="CLU_036604_0_4_11"/>
<accession>A4T1N6</accession>
<dbReference type="InterPro" id="IPR049874">
    <property type="entry name" value="ROK_cs"/>
</dbReference>
<dbReference type="EMBL" id="CP000656">
    <property type="protein sequence ID" value="ABP47568.1"/>
    <property type="molecule type" value="Genomic_DNA"/>
</dbReference>
<evidence type="ECO:0000313" key="2">
    <source>
        <dbReference type="EMBL" id="ABP47568.1"/>
    </source>
</evidence>
<organism evidence="2">
    <name type="scientific">Mycolicibacterium gilvum (strain PYR-GCK)</name>
    <name type="common">Mycobacterium gilvum (strain PYR-GCK)</name>
    <dbReference type="NCBI Taxonomy" id="350054"/>
    <lineage>
        <taxon>Bacteria</taxon>
        <taxon>Bacillati</taxon>
        <taxon>Actinomycetota</taxon>
        <taxon>Actinomycetes</taxon>
        <taxon>Mycobacteriales</taxon>
        <taxon>Mycobacteriaceae</taxon>
        <taxon>Mycolicibacterium</taxon>
    </lineage>
</organism>
<keyword evidence="2" id="KW-0808">Transferase</keyword>
<dbReference type="Pfam" id="PF00480">
    <property type="entry name" value="ROK"/>
    <property type="match status" value="1"/>
</dbReference>
<sequence>MALSMSDLTLTLDIGGTKLAAGLVDADGNLVRRAQTPTPDGDAETIWDAVASLLAETRSAADSTIGAVGIASAGPVDVPAGTVSPINIAEWHRFPIVERVEAATGLPVYLGGDGLCMAMGEWWRGAGRNRRFMLGMVVSTGIGGGLVLDGAPFHGRTGNAGHVGHVVVEPDGDACTCGGRGCVETVASGPHLARWARAHGWEGADARELAEAAGRGEDVALRAFARGADAVARTIASVAAVCDLDLVVVGGGVAKAGSLLFDPLHQALRTYAGLDFLTDLRVVPAELGGDAGLVGAAALAAHHGRFG</sequence>
<dbReference type="InterPro" id="IPR043129">
    <property type="entry name" value="ATPase_NBD"/>
</dbReference>
<reference evidence="2" key="1">
    <citation type="submission" date="2007-04" db="EMBL/GenBank/DDBJ databases">
        <authorList>
            <consortium name="US DOE Joint Genome Institute"/>
            <person name="Copeland A."/>
            <person name="Lucas S."/>
            <person name="Lapidus A."/>
            <person name="Barry K."/>
            <person name="Detter J.C."/>
            <person name="Glavina del Rio T."/>
            <person name="Hammon N."/>
            <person name="Israni S."/>
            <person name="Dalin E."/>
            <person name="Tice H."/>
            <person name="Pitluck S."/>
            <person name="Chain P."/>
            <person name="Malfatti S."/>
            <person name="Shin M."/>
            <person name="Vergez L."/>
            <person name="Schmutz J."/>
            <person name="Larimer F."/>
            <person name="Land M."/>
            <person name="Hauser L."/>
            <person name="Kyrpides N."/>
            <person name="Mikhailova N."/>
            <person name="Miller C."/>
            <person name="Richardson P."/>
        </authorList>
    </citation>
    <scope>NUCLEOTIDE SEQUENCE</scope>
    <source>
        <strain evidence="2">PYR-GCK</strain>
    </source>
</reference>
<dbReference type="PROSITE" id="PS01125">
    <property type="entry name" value="ROK"/>
    <property type="match status" value="1"/>
</dbReference>